<reference evidence="9 10" key="1">
    <citation type="journal article" date="2012" name="New Phytol.">
        <title>Insight into trade-off between wood decay and parasitism from the genome of a fungal forest pathogen.</title>
        <authorList>
            <person name="Olson A."/>
            <person name="Aerts A."/>
            <person name="Asiegbu F."/>
            <person name="Belbahri L."/>
            <person name="Bouzid O."/>
            <person name="Broberg A."/>
            <person name="Canback B."/>
            <person name="Coutinho P.M."/>
            <person name="Cullen D."/>
            <person name="Dalman K."/>
            <person name="Deflorio G."/>
            <person name="van Diepen L.T."/>
            <person name="Dunand C."/>
            <person name="Duplessis S."/>
            <person name="Durling M."/>
            <person name="Gonthier P."/>
            <person name="Grimwood J."/>
            <person name="Fossdal C.G."/>
            <person name="Hansson D."/>
            <person name="Henrissat B."/>
            <person name="Hietala A."/>
            <person name="Himmelstrand K."/>
            <person name="Hoffmeister D."/>
            <person name="Hogberg N."/>
            <person name="James T.Y."/>
            <person name="Karlsson M."/>
            <person name="Kohler A."/>
            <person name="Kues U."/>
            <person name="Lee Y.H."/>
            <person name="Lin Y.C."/>
            <person name="Lind M."/>
            <person name="Lindquist E."/>
            <person name="Lombard V."/>
            <person name="Lucas S."/>
            <person name="Lunden K."/>
            <person name="Morin E."/>
            <person name="Murat C."/>
            <person name="Park J."/>
            <person name="Raffaello T."/>
            <person name="Rouze P."/>
            <person name="Salamov A."/>
            <person name="Schmutz J."/>
            <person name="Solheim H."/>
            <person name="Stahlberg J."/>
            <person name="Velez H."/>
            <person name="de Vries R.P."/>
            <person name="Wiebenga A."/>
            <person name="Woodward S."/>
            <person name="Yakovlev I."/>
            <person name="Garbelotto M."/>
            <person name="Martin F."/>
            <person name="Grigoriev I.V."/>
            <person name="Stenlid J."/>
        </authorList>
    </citation>
    <scope>NUCLEOTIDE SEQUENCE [LARGE SCALE GENOMIC DNA]</scope>
    <source>
        <strain evidence="9 10">TC 32-1</strain>
    </source>
</reference>
<dbReference type="RefSeq" id="XP_009543188.1">
    <property type="nucleotide sequence ID" value="XM_009544893.1"/>
</dbReference>
<dbReference type="KEGG" id="hir:HETIRDRAFT_46814"/>
<evidence type="ECO:0000256" key="1">
    <source>
        <dbReference type="ARBA" id="ARBA00004141"/>
    </source>
</evidence>
<dbReference type="FunCoup" id="W4KHR0">
    <property type="interactions" value="96"/>
</dbReference>
<feature type="region of interest" description="Disordered" evidence="6">
    <location>
        <begin position="1"/>
        <end position="34"/>
    </location>
</feature>
<evidence type="ECO:0000313" key="9">
    <source>
        <dbReference type="EMBL" id="ETW84616.1"/>
    </source>
</evidence>
<evidence type="ECO:0000313" key="10">
    <source>
        <dbReference type="Proteomes" id="UP000030671"/>
    </source>
</evidence>
<dbReference type="PANTHER" id="PTHR43791">
    <property type="entry name" value="PERMEASE-RELATED"/>
    <property type="match status" value="1"/>
</dbReference>
<dbReference type="EMBL" id="KI925456">
    <property type="protein sequence ID" value="ETW84616.1"/>
    <property type="molecule type" value="Genomic_DNA"/>
</dbReference>
<dbReference type="eggNOG" id="KOG2533">
    <property type="taxonomic scope" value="Eukaryota"/>
</dbReference>
<feature type="domain" description="Major facilitator superfamily (MFS) profile" evidence="8">
    <location>
        <begin position="71"/>
        <end position="483"/>
    </location>
</feature>
<evidence type="ECO:0000256" key="6">
    <source>
        <dbReference type="SAM" id="MobiDB-lite"/>
    </source>
</evidence>
<dbReference type="Proteomes" id="UP000030671">
    <property type="component" value="Unassembled WGS sequence"/>
</dbReference>
<name>W4KHR0_HETIT</name>
<evidence type="ECO:0000256" key="5">
    <source>
        <dbReference type="ARBA" id="ARBA00023136"/>
    </source>
</evidence>
<feature type="transmembrane region" description="Helical" evidence="7">
    <location>
        <begin position="163"/>
        <end position="187"/>
    </location>
</feature>
<dbReference type="GeneID" id="20677215"/>
<feature type="transmembrane region" description="Helical" evidence="7">
    <location>
        <begin position="363"/>
        <end position="383"/>
    </location>
</feature>
<dbReference type="OrthoDB" id="6730379at2759"/>
<dbReference type="GO" id="GO:0016020">
    <property type="term" value="C:membrane"/>
    <property type="evidence" value="ECO:0007669"/>
    <property type="project" value="UniProtKB-SubCell"/>
</dbReference>
<dbReference type="AlphaFoldDB" id="W4KHR0"/>
<dbReference type="PANTHER" id="PTHR43791:SF63">
    <property type="entry name" value="HIGH AFFINITY CYSTEINE TRANSPORTER"/>
    <property type="match status" value="1"/>
</dbReference>
<dbReference type="HOGENOM" id="CLU_001265_0_5_1"/>
<evidence type="ECO:0000256" key="7">
    <source>
        <dbReference type="SAM" id="Phobius"/>
    </source>
</evidence>
<protein>
    <submittedName>
        <fullName evidence="9">Major facilitator superfamily</fullName>
    </submittedName>
</protein>
<gene>
    <name evidence="9" type="ORF">HETIRDRAFT_46814</name>
</gene>
<feature type="transmembrane region" description="Helical" evidence="7">
    <location>
        <begin position="231"/>
        <end position="251"/>
    </location>
</feature>
<keyword evidence="10" id="KW-1185">Reference proteome</keyword>
<dbReference type="InParanoid" id="W4KHR0"/>
<accession>W4KHR0</accession>
<keyword evidence="2" id="KW-0813">Transport</keyword>
<keyword evidence="3 7" id="KW-0812">Transmembrane</keyword>
<dbReference type="Gene3D" id="1.20.1250.20">
    <property type="entry name" value="MFS general substrate transporter like domains"/>
    <property type="match status" value="2"/>
</dbReference>
<keyword evidence="5 7" id="KW-0472">Membrane</keyword>
<feature type="transmembrane region" description="Helical" evidence="7">
    <location>
        <begin position="456"/>
        <end position="478"/>
    </location>
</feature>
<proteinExistence type="predicted"/>
<feature type="transmembrane region" description="Helical" evidence="7">
    <location>
        <begin position="199"/>
        <end position="219"/>
    </location>
</feature>
<evidence type="ECO:0000256" key="2">
    <source>
        <dbReference type="ARBA" id="ARBA00022448"/>
    </source>
</evidence>
<comment type="subcellular location">
    <subcellularLocation>
        <location evidence="1">Membrane</location>
        <topology evidence="1">Multi-pass membrane protein</topology>
    </subcellularLocation>
</comment>
<dbReference type="InterPro" id="IPR011701">
    <property type="entry name" value="MFS"/>
</dbReference>
<feature type="transmembrane region" description="Helical" evidence="7">
    <location>
        <begin position="334"/>
        <end position="356"/>
    </location>
</feature>
<evidence type="ECO:0000256" key="3">
    <source>
        <dbReference type="ARBA" id="ARBA00022692"/>
    </source>
</evidence>
<dbReference type="GO" id="GO:0022857">
    <property type="term" value="F:transmembrane transporter activity"/>
    <property type="evidence" value="ECO:0007669"/>
    <property type="project" value="InterPro"/>
</dbReference>
<organism evidence="9 10">
    <name type="scientific">Heterobasidion irregulare (strain TC 32-1)</name>
    <dbReference type="NCBI Taxonomy" id="747525"/>
    <lineage>
        <taxon>Eukaryota</taxon>
        <taxon>Fungi</taxon>
        <taxon>Dikarya</taxon>
        <taxon>Basidiomycota</taxon>
        <taxon>Agaricomycotina</taxon>
        <taxon>Agaricomycetes</taxon>
        <taxon>Russulales</taxon>
        <taxon>Bondarzewiaceae</taxon>
        <taxon>Heterobasidion</taxon>
        <taxon>Heterobasidion annosum species complex</taxon>
    </lineage>
</organism>
<keyword evidence="4 7" id="KW-1133">Transmembrane helix</keyword>
<feature type="transmembrane region" description="Helical" evidence="7">
    <location>
        <begin position="138"/>
        <end position="156"/>
    </location>
</feature>
<dbReference type="InterPro" id="IPR036259">
    <property type="entry name" value="MFS_trans_sf"/>
</dbReference>
<dbReference type="PROSITE" id="PS50850">
    <property type="entry name" value="MFS"/>
    <property type="match status" value="1"/>
</dbReference>
<dbReference type="InterPro" id="IPR020846">
    <property type="entry name" value="MFS_dom"/>
</dbReference>
<evidence type="ECO:0000256" key="4">
    <source>
        <dbReference type="ARBA" id="ARBA00022989"/>
    </source>
</evidence>
<sequence>MSRSPSASDYKLQDEEHSPTVQGLSKRPGHAPSVPAKFADESFKLFASLGPVEDPTPEEARRIKKRATLVVLPFLCVGYHLMYLDKQILGSQSILGILEDAHLSSGQYNWLVSIFYFGYLIAELPQNYALQRFPLGKWLGGNLLVWTVLILSQMACRSFGSLFALRFLLGISEACVVPAFLITLNMFFTHDESATLMPIMWAAGNSSPISNGLLSYAVLHINKGGLAHWEWFSLISGVITFVYAVLVILFFPDSPTSAWFFTPKERAQSILRIRGNHEGIEQKTFKRSQMIEAFKDPKTWLFFLHAWAQEMANGTTSQYSLIIKSFGFTTLQTTLLGCVSGLSSVAFLLPSAWLLARTKNCRAYLAAAAYLPAILSTILLLTLPFSNRWGLLSALWIRSSAGVPYAVVMNWGSSATSGHTKKVTVNALYHVGYGLGNILSPQLFQPQYKPRYLSTWWVILWVACVFPTFLVLYIRWYLQRENKRRDLLSADQSEDDLGVVIEIDENGQKVERTVSDNQLDLTDRQNLVREVRMPPESPTDVLA</sequence>
<evidence type="ECO:0000259" key="8">
    <source>
        <dbReference type="PROSITE" id="PS50850"/>
    </source>
</evidence>
<dbReference type="SUPFAM" id="SSF103473">
    <property type="entry name" value="MFS general substrate transporter"/>
    <property type="match status" value="1"/>
</dbReference>
<feature type="transmembrane region" description="Helical" evidence="7">
    <location>
        <begin position="67"/>
        <end position="84"/>
    </location>
</feature>
<dbReference type="Pfam" id="PF07690">
    <property type="entry name" value="MFS_1"/>
    <property type="match status" value="1"/>
</dbReference>